<keyword evidence="2 4" id="KW-0863">Zinc-finger</keyword>
<feature type="compositionally biased region" description="Polar residues" evidence="5">
    <location>
        <begin position="156"/>
        <end position="165"/>
    </location>
</feature>
<evidence type="ECO:0000256" key="2">
    <source>
        <dbReference type="ARBA" id="ARBA00022771"/>
    </source>
</evidence>
<accession>A0AAW0GL48</accession>
<dbReference type="InterPro" id="IPR019786">
    <property type="entry name" value="Zinc_finger_PHD-type_CS"/>
</dbReference>
<evidence type="ECO:0000256" key="5">
    <source>
        <dbReference type="SAM" id="MobiDB-lite"/>
    </source>
</evidence>
<sequence>MASERQTISCVRCGKSNHDINNFLLECASCKRSWHHTCSLPPVSREELVILIQKMTANKLNPSKEADLWRCRRCMKNLGLAVPRTLPQITPSKAEDNTAVTIPSVSSTTVNVSLHRQQTGTPQPTVAPPPGPSRKGKERAEPMRPLTGAGAIDLTVDSSPPQSNRGQKRPTPNVLVSITSPSPPKKTAWDYRDQPHSLIPTPGAGIYAVFKSCFS</sequence>
<proteinExistence type="predicted"/>
<evidence type="ECO:0000256" key="1">
    <source>
        <dbReference type="ARBA" id="ARBA00022723"/>
    </source>
</evidence>
<dbReference type="PROSITE" id="PS01359">
    <property type="entry name" value="ZF_PHD_1"/>
    <property type="match status" value="1"/>
</dbReference>
<dbReference type="InterPro" id="IPR001965">
    <property type="entry name" value="Znf_PHD"/>
</dbReference>
<keyword evidence="8" id="KW-1185">Reference proteome</keyword>
<dbReference type="Gene3D" id="3.30.40.10">
    <property type="entry name" value="Zinc/RING finger domain, C3HC4 (zinc finger)"/>
    <property type="match status" value="1"/>
</dbReference>
<dbReference type="EMBL" id="JASBNA010000007">
    <property type="protein sequence ID" value="KAK7690301.1"/>
    <property type="molecule type" value="Genomic_DNA"/>
</dbReference>
<keyword evidence="3" id="KW-0862">Zinc</keyword>
<feature type="region of interest" description="Disordered" evidence="5">
    <location>
        <begin position="108"/>
        <end position="188"/>
    </location>
</feature>
<evidence type="ECO:0000259" key="6">
    <source>
        <dbReference type="PROSITE" id="PS50016"/>
    </source>
</evidence>
<dbReference type="InterPro" id="IPR011011">
    <property type="entry name" value="Znf_FYVE_PHD"/>
</dbReference>
<protein>
    <recommendedName>
        <fullName evidence="6">PHD-type domain-containing protein</fullName>
    </recommendedName>
</protein>
<name>A0AAW0GL48_9APHY</name>
<dbReference type="AlphaFoldDB" id="A0AAW0GL48"/>
<gene>
    <name evidence="7" type="ORF">QCA50_006958</name>
</gene>
<evidence type="ECO:0000313" key="7">
    <source>
        <dbReference type="EMBL" id="KAK7690301.1"/>
    </source>
</evidence>
<feature type="domain" description="PHD-type" evidence="6">
    <location>
        <begin position="7"/>
        <end position="77"/>
    </location>
</feature>
<dbReference type="InterPro" id="IPR013083">
    <property type="entry name" value="Znf_RING/FYVE/PHD"/>
</dbReference>
<dbReference type="Proteomes" id="UP001385951">
    <property type="component" value="Unassembled WGS sequence"/>
</dbReference>
<dbReference type="PROSITE" id="PS50016">
    <property type="entry name" value="ZF_PHD_2"/>
    <property type="match status" value="1"/>
</dbReference>
<organism evidence="7 8">
    <name type="scientific">Cerrena zonata</name>
    <dbReference type="NCBI Taxonomy" id="2478898"/>
    <lineage>
        <taxon>Eukaryota</taxon>
        <taxon>Fungi</taxon>
        <taxon>Dikarya</taxon>
        <taxon>Basidiomycota</taxon>
        <taxon>Agaricomycotina</taxon>
        <taxon>Agaricomycetes</taxon>
        <taxon>Polyporales</taxon>
        <taxon>Cerrenaceae</taxon>
        <taxon>Cerrena</taxon>
    </lineage>
</organism>
<dbReference type="SUPFAM" id="SSF57903">
    <property type="entry name" value="FYVE/PHD zinc finger"/>
    <property type="match status" value="1"/>
</dbReference>
<dbReference type="InterPro" id="IPR019787">
    <property type="entry name" value="Znf_PHD-finger"/>
</dbReference>
<evidence type="ECO:0000313" key="8">
    <source>
        <dbReference type="Proteomes" id="UP001385951"/>
    </source>
</evidence>
<dbReference type="GO" id="GO:0008270">
    <property type="term" value="F:zinc ion binding"/>
    <property type="evidence" value="ECO:0007669"/>
    <property type="project" value="UniProtKB-KW"/>
</dbReference>
<dbReference type="SMART" id="SM00249">
    <property type="entry name" value="PHD"/>
    <property type="match status" value="1"/>
</dbReference>
<reference evidence="7 8" key="1">
    <citation type="submission" date="2022-09" db="EMBL/GenBank/DDBJ databases">
        <authorList>
            <person name="Palmer J.M."/>
        </authorList>
    </citation>
    <scope>NUCLEOTIDE SEQUENCE [LARGE SCALE GENOMIC DNA]</scope>
    <source>
        <strain evidence="7 8">DSM 7382</strain>
    </source>
</reference>
<evidence type="ECO:0000256" key="3">
    <source>
        <dbReference type="ARBA" id="ARBA00022833"/>
    </source>
</evidence>
<comment type="caution">
    <text evidence="7">The sequence shown here is derived from an EMBL/GenBank/DDBJ whole genome shotgun (WGS) entry which is preliminary data.</text>
</comment>
<evidence type="ECO:0000256" key="4">
    <source>
        <dbReference type="PROSITE-ProRule" id="PRU00146"/>
    </source>
</evidence>
<keyword evidence="1" id="KW-0479">Metal-binding</keyword>